<keyword evidence="2" id="KW-1185">Reference proteome</keyword>
<dbReference type="InterPro" id="IPR033305">
    <property type="entry name" value="Hydin-like"/>
</dbReference>
<accession>A0ABD2NUK5</accession>
<gene>
    <name evidence="1" type="ORF">HHI36_005596</name>
</gene>
<dbReference type="AlphaFoldDB" id="A0ABD2NUK5"/>
<evidence type="ECO:0000313" key="1">
    <source>
        <dbReference type="EMBL" id="KAL3282411.1"/>
    </source>
</evidence>
<reference evidence="1 2" key="1">
    <citation type="journal article" date="2021" name="BMC Biol.">
        <title>Horizontally acquired antibacterial genes associated with adaptive radiation of ladybird beetles.</title>
        <authorList>
            <person name="Li H.S."/>
            <person name="Tang X.F."/>
            <person name="Huang Y.H."/>
            <person name="Xu Z.Y."/>
            <person name="Chen M.L."/>
            <person name="Du X.Y."/>
            <person name="Qiu B.Y."/>
            <person name="Chen P.T."/>
            <person name="Zhang W."/>
            <person name="Slipinski A."/>
            <person name="Escalona H.E."/>
            <person name="Waterhouse R.M."/>
            <person name="Zwick A."/>
            <person name="Pang H."/>
        </authorList>
    </citation>
    <scope>NUCLEOTIDE SEQUENCE [LARGE SCALE GENOMIC DNA]</scope>
    <source>
        <strain evidence="1">SYSU2018</strain>
    </source>
</reference>
<dbReference type="Proteomes" id="UP001516400">
    <property type="component" value="Unassembled WGS sequence"/>
</dbReference>
<proteinExistence type="predicted"/>
<comment type="caution">
    <text evidence="1">The sequence shown here is derived from an EMBL/GenBank/DDBJ whole genome shotgun (WGS) entry which is preliminary data.</text>
</comment>
<dbReference type="Gene3D" id="2.60.40.10">
    <property type="entry name" value="Immunoglobulins"/>
    <property type="match status" value="1"/>
</dbReference>
<protein>
    <submittedName>
        <fullName evidence="1">Uncharacterized protein</fullName>
    </submittedName>
</protein>
<evidence type="ECO:0000313" key="2">
    <source>
        <dbReference type="Proteomes" id="UP001516400"/>
    </source>
</evidence>
<dbReference type="PANTHER" id="PTHR23053:SF0">
    <property type="entry name" value="HYDROCEPHALUS-INDUCING PROTEIN HOMOLOG"/>
    <property type="match status" value="1"/>
</dbReference>
<dbReference type="InterPro" id="IPR013783">
    <property type="entry name" value="Ig-like_fold"/>
</dbReference>
<dbReference type="EMBL" id="JABFTP020000144">
    <property type="protein sequence ID" value="KAL3282411.1"/>
    <property type="molecule type" value="Genomic_DNA"/>
</dbReference>
<organism evidence="1 2">
    <name type="scientific">Cryptolaemus montrouzieri</name>
    <dbReference type="NCBI Taxonomy" id="559131"/>
    <lineage>
        <taxon>Eukaryota</taxon>
        <taxon>Metazoa</taxon>
        <taxon>Ecdysozoa</taxon>
        <taxon>Arthropoda</taxon>
        <taxon>Hexapoda</taxon>
        <taxon>Insecta</taxon>
        <taxon>Pterygota</taxon>
        <taxon>Neoptera</taxon>
        <taxon>Endopterygota</taxon>
        <taxon>Coleoptera</taxon>
        <taxon>Polyphaga</taxon>
        <taxon>Cucujiformia</taxon>
        <taxon>Coccinelloidea</taxon>
        <taxon>Coccinellidae</taxon>
        <taxon>Scymninae</taxon>
        <taxon>Scymnini</taxon>
        <taxon>Cryptolaemus</taxon>
    </lineage>
</organism>
<sequence>MRIPPGKITELLIKFKPVESRDHFEAHIFFEVQNYREPILSLIGSAVDISFKLNKDVINFGNVVIGYSNEETIKLTNNGFIGATFRWQLEKKSSYVSFVGGEGYSPPNSEVTTNIIFKPGHVQCVFKFKAYCDIDNYKRLELLLIGGAMNVPPPLNTIYFTSPVREQTFSEIEFNNETKEIWNTRPVFTGTFFSGAEVLSVPKESTILYKIIYAPTKMSSTPHKGTVFFPLPSGFSRLYALEGIVSNPKPIGEITREIRCKTYHTETLLVENWLGLRQQLKIITEVLEGDSNKIIYKITSNDVLELPPYGKRSFKWTIYVINEGKLTLKVTFMNEKTKEYIFYIITLKILPSEESIETIKFSTCVRVPITRTIVIRNPLMNY</sequence>
<dbReference type="PANTHER" id="PTHR23053">
    <property type="entry name" value="DLEC1 DELETED IN LUNG AND ESOPHAGEAL CANCER 1"/>
    <property type="match status" value="1"/>
</dbReference>
<name>A0ABD2NUK5_9CUCU</name>